<evidence type="ECO:0000313" key="21">
    <source>
        <dbReference type="Ensembl" id="ENSSSCP00025002922.1"/>
    </source>
</evidence>
<keyword evidence="12 18" id="KW-0175">Coiled coil</keyword>
<keyword evidence="10" id="KW-0547">Nucleotide-binding</keyword>
<dbReference type="InterPro" id="IPR056533">
    <property type="entry name" value="KIF21A/B_hel_1"/>
</dbReference>
<feature type="compositionally biased region" description="Basic and acidic residues" evidence="19">
    <location>
        <begin position="296"/>
        <end position="309"/>
    </location>
</feature>
<feature type="compositionally biased region" description="Low complexity" evidence="19">
    <location>
        <begin position="596"/>
        <end position="615"/>
    </location>
</feature>
<dbReference type="InterPro" id="IPR056532">
    <property type="entry name" value="KIF21A/B_hel_2"/>
</dbReference>
<dbReference type="InterPro" id="IPR001752">
    <property type="entry name" value="Kinesin_motor_dom"/>
</dbReference>
<keyword evidence="9" id="KW-0677">Repeat</keyword>
<dbReference type="Proteomes" id="UP000694727">
    <property type="component" value="Unplaced"/>
</dbReference>
<evidence type="ECO:0000256" key="6">
    <source>
        <dbReference type="ARBA" id="ARBA00022553"/>
    </source>
</evidence>
<dbReference type="PROSITE" id="PS50067">
    <property type="entry name" value="KINESIN_MOTOR_2"/>
    <property type="match status" value="1"/>
</dbReference>
<evidence type="ECO:0000256" key="10">
    <source>
        <dbReference type="ARBA" id="ARBA00022741"/>
    </source>
</evidence>
<evidence type="ECO:0000256" key="19">
    <source>
        <dbReference type="SAM" id="MobiDB-lite"/>
    </source>
</evidence>
<dbReference type="Pfam" id="PF23203">
    <property type="entry name" value="KIF21A"/>
    <property type="match status" value="1"/>
</dbReference>
<evidence type="ECO:0000256" key="16">
    <source>
        <dbReference type="PROSITE-ProRule" id="PRU00221"/>
    </source>
</evidence>
<dbReference type="FunFam" id="3.40.850.10:FF:000166">
    <property type="entry name" value="Kinesin family member 21B"/>
    <property type="match status" value="1"/>
</dbReference>
<feature type="region of interest" description="Disordered" evidence="19">
    <location>
        <begin position="948"/>
        <end position="1030"/>
    </location>
</feature>
<organism evidence="21 22">
    <name type="scientific">Sus scrofa</name>
    <name type="common">Pig</name>
    <dbReference type="NCBI Taxonomy" id="9823"/>
    <lineage>
        <taxon>Eukaryota</taxon>
        <taxon>Metazoa</taxon>
        <taxon>Chordata</taxon>
        <taxon>Craniata</taxon>
        <taxon>Vertebrata</taxon>
        <taxon>Euteleostomi</taxon>
        <taxon>Mammalia</taxon>
        <taxon>Eutheria</taxon>
        <taxon>Laurasiatheria</taxon>
        <taxon>Artiodactyla</taxon>
        <taxon>Suina</taxon>
        <taxon>Suidae</taxon>
        <taxon>Sus</taxon>
    </lineage>
</organism>
<dbReference type="PROSITE" id="PS50082">
    <property type="entry name" value="WD_REPEATS_2"/>
    <property type="match status" value="4"/>
</dbReference>
<evidence type="ECO:0000256" key="14">
    <source>
        <dbReference type="ARBA" id="ARBA00023212"/>
    </source>
</evidence>
<keyword evidence="15" id="KW-0966">Cell projection</keyword>
<evidence type="ECO:0000256" key="17">
    <source>
        <dbReference type="PROSITE-ProRule" id="PRU00283"/>
    </source>
</evidence>
<name>A0A8D0QMP3_PIG</name>
<dbReference type="SMART" id="SM00320">
    <property type="entry name" value="WD40"/>
    <property type="match status" value="6"/>
</dbReference>
<dbReference type="PANTHER" id="PTHR47969:SF32">
    <property type="entry name" value="KINESIN-LIKE PROTEIN KIF21B ISOFORM X1"/>
    <property type="match status" value="1"/>
</dbReference>
<dbReference type="GO" id="GO:0005874">
    <property type="term" value="C:microtubule"/>
    <property type="evidence" value="ECO:0007669"/>
    <property type="project" value="UniProtKB-KW"/>
</dbReference>
<feature type="compositionally biased region" description="Basic residues" evidence="19">
    <location>
        <begin position="310"/>
        <end position="322"/>
    </location>
</feature>
<dbReference type="PANTHER" id="PTHR47969">
    <property type="entry name" value="CHROMOSOME-ASSOCIATED KINESIN KIF4A-RELATED"/>
    <property type="match status" value="1"/>
</dbReference>
<feature type="repeat" description="WD" evidence="16">
    <location>
        <begin position="1232"/>
        <end position="1271"/>
    </location>
</feature>
<dbReference type="Pfam" id="PF23204">
    <property type="entry name" value="KIF21A_2nd"/>
    <property type="match status" value="1"/>
</dbReference>
<keyword evidence="5" id="KW-0963">Cytoplasm</keyword>
<protein>
    <recommendedName>
        <fullName evidence="20">Kinesin motor domain-containing protein</fullName>
    </recommendedName>
</protein>
<feature type="compositionally biased region" description="Polar residues" evidence="19">
    <location>
        <begin position="948"/>
        <end position="967"/>
    </location>
</feature>
<dbReference type="SUPFAM" id="SSF52540">
    <property type="entry name" value="P-loop containing nucleoside triphosphate hydrolases"/>
    <property type="match status" value="1"/>
</dbReference>
<evidence type="ECO:0000256" key="9">
    <source>
        <dbReference type="ARBA" id="ARBA00022737"/>
    </source>
</evidence>
<dbReference type="InterPro" id="IPR036322">
    <property type="entry name" value="WD40_repeat_dom_sf"/>
</dbReference>
<feature type="region of interest" description="Disordered" evidence="19">
    <location>
        <begin position="268"/>
        <end position="378"/>
    </location>
</feature>
<dbReference type="Pfam" id="PF00225">
    <property type="entry name" value="Kinesin"/>
    <property type="match status" value="1"/>
</dbReference>
<dbReference type="InterPro" id="IPR019775">
    <property type="entry name" value="WD40_repeat_CS"/>
</dbReference>
<dbReference type="CDD" id="cd00200">
    <property type="entry name" value="WD40"/>
    <property type="match status" value="1"/>
</dbReference>
<sequence>MRLCARPDLVNESGLPEGTASAGEYETLTAKFHFVDLAGSERLKRTGATGERAKEGISINCGLLALGNVISALGDQSKKVVHVPYRDSKLTRLLQDSLGGNSQTIMIACVSPSDRDFMETLNTLKYANRARNIKNKVVVNQDKTSQQISALRAEIARLQMELMEYKAGKRVIGEDGTEGYSDLFQENAMLQKENGALRLRVKAMQEAIDAINSRVTHLMSQEANLLLAKAGDGNEAIGALIQNYIREIEELRTKLLESEAMNESLRRSLSRASARGPYSLGASPAAPASSMEDASEVIRRAKQDLERLKKKEVRQRRKRHPPPTKAHLSPHPPDVPGAQEDEEREESGCEEEEGREDEDEDSGSEESLVDSDSDPEEKEVNYQADLADLTCEIEIKQKLIDELENSQRRLQTLKHQYEEKLILLQNKIRDTQLERDRVLQNLSTMECYTEEKANKIKADYEKRLREMNRDLQKLQAAQKEHARLLKNQSRYERELKKLQAEVAEMKKAKVALMKQMREEQQRRRLVETKRNREIAQLKKEQRRQEFQIRALESQKRQQEIVLRRKTQEVSALRRLAKPMSERVAGRAALKPPMLDSGAEVSASTTSSEAESGARSVSSIVRQWDRKISHFLGNHPSPTGPGTRPARKKFQKKGASQSFSKAARLKWQSLERRIIDIVMQRMTIVNLEADMERLIKKREELFLLQEALRRKRERLQAESPEEEKGLQELAEEIEVLAANIDYINDSIGDCQATIVQLEETKEELDSTDTSVVISSCSLAEARLLLDNFLKASIDKGLQVAQKEAQIRLLEGRLRQTDIASSSQNHLLLDALREKAEAHPELQALIHNVQQENGYASTDEEVSEFSEGSFSQSFTMKGSTSHDDFKFKGEPKLSAQMKAVSAECLGPPLDASTKNITKSLASLVEIKEDGVGFSVRDPYYRDKVSRTISLPTRGSTFPRQSRGSETSPLTRRKSYDRGQPIRSTDVGFTPPSSPPTRPRNDRNVFSRLTSNQSQGSALDKLPQGQGAHGATKGARTAPLQCVSMAEGHTKPILCLDATDELLFTGSKDRSCKMWNLVTGQEIAALKGHPNNVVSIKYCSHSGLVFSVSTSYIKVWDIRDSAKCIRTLTSSGQVVSGDACAAASTRTITSAQGEHQINQIALSPSGTMLYAASGNAVRIWELSRFQPIGNVPAPRGPHSGHLASPPPWTPSTLSAQMFELGECVTGTISPTHNFEPPHYDGIECLAIQGDILFSGSRDNGIKKWDLEQQELMQQIPTAHKDWVCALAFVPGRPMLLSACRAGVIKVWNVDNFTPIGEIKGHDSPINAICTNARHIFTASSDCRVKLWNYVPGLTPCLPRRVLAIKGRATTLP</sequence>
<dbReference type="Ensembl" id="ENSSSCT00025007123.1">
    <property type="protein sequence ID" value="ENSSSCP00025002922.1"/>
    <property type="gene ID" value="ENSSSCG00025005240.1"/>
</dbReference>
<evidence type="ECO:0000256" key="4">
    <source>
        <dbReference type="ARBA" id="ARBA00004624"/>
    </source>
</evidence>
<dbReference type="SMART" id="SM00129">
    <property type="entry name" value="KISc"/>
    <property type="match status" value="1"/>
</dbReference>
<feature type="repeat" description="WD" evidence="16">
    <location>
        <begin position="1273"/>
        <end position="1314"/>
    </location>
</feature>
<dbReference type="InterPro" id="IPR027640">
    <property type="entry name" value="Kinesin-like_fam"/>
</dbReference>
<dbReference type="Gene3D" id="3.40.850.10">
    <property type="entry name" value="Kinesin motor domain"/>
    <property type="match status" value="1"/>
</dbReference>
<feature type="compositionally biased region" description="Acidic residues" evidence="19">
    <location>
        <begin position="339"/>
        <end position="377"/>
    </location>
</feature>
<dbReference type="GO" id="GO:0005524">
    <property type="term" value="F:ATP binding"/>
    <property type="evidence" value="ECO:0007669"/>
    <property type="project" value="UniProtKB-KW"/>
</dbReference>
<feature type="region of interest" description="Disordered" evidence="19">
    <location>
        <begin position="629"/>
        <end position="656"/>
    </location>
</feature>
<evidence type="ECO:0000256" key="18">
    <source>
        <dbReference type="SAM" id="Coils"/>
    </source>
</evidence>
<evidence type="ECO:0000259" key="20">
    <source>
        <dbReference type="PROSITE" id="PS50067"/>
    </source>
</evidence>
<evidence type="ECO:0000256" key="2">
    <source>
        <dbReference type="ARBA" id="ARBA00004279"/>
    </source>
</evidence>
<dbReference type="GO" id="GO:0030426">
    <property type="term" value="C:growth cone"/>
    <property type="evidence" value="ECO:0007669"/>
    <property type="project" value="UniProtKB-SubCell"/>
</dbReference>
<keyword evidence="7 16" id="KW-0853">WD repeat</keyword>
<dbReference type="InterPro" id="IPR015943">
    <property type="entry name" value="WD40/YVTN_repeat-like_dom_sf"/>
</dbReference>
<dbReference type="InterPro" id="IPR027417">
    <property type="entry name" value="P-loop_NTPase"/>
</dbReference>
<evidence type="ECO:0000256" key="15">
    <source>
        <dbReference type="ARBA" id="ARBA00023273"/>
    </source>
</evidence>
<keyword evidence="13" id="KW-0505">Motor protein</keyword>
<feature type="region of interest" description="Disordered" evidence="19">
    <location>
        <begin position="585"/>
        <end position="617"/>
    </location>
</feature>
<dbReference type="GO" id="GO:0008017">
    <property type="term" value="F:microtubule binding"/>
    <property type="evidence" value="ECO:0007669"/>
    <property type="project" value="InterPro"/>
</dbReference>
<keyword evidence="14" id="KW-0206">Cytoskeleton</keyword>
<feature type="coiled-coil region" evidence="18">
    <location>
        <begin position="683"/>
        <end position="745"/>
    </location>
</feature>
<comment type="caution">
    <text evidence="17">Lacks conserved residue(s) required for the propagation of feature annotation.</text>
</comment>
<dbReference type="InterPro" id="IPR036961">
    <property type="entry name" value="Kinesin_motor_dom_sf"/>
</dbReference>
<keyword evidence="11" id="KW-0067">ATP-binding</keyword>
<dbReference type="PROSITE" id="PS00411">
    <property type="entry name" value="KINESIN_MOTOR_1"/>
    <property type="match status" value="1"/>
</dbReference>
<dbReference type="GO" id="GO:0007018">
    <property type="term" value="P:microtubule-based movement"/>
    <property type="evidence" value="ECO:0007669"/>
    <property type="project" value="InterPro"/>
</dbReference>
<dbReference type="FunFam" id="2.130.10.10:FF:000158">
    <property type="entry name" value="Kinesin family member 21A"/>
    <property type="match status" value="1"/>
</dbReference>
<feature type="domain" description="Kinesin motor" evidence="20">
    <location>
        <begin position="1"/>
        <end position="133"/>
    </location>
</feature>
<comment type="subcellular location">
    <subcellularLocation>
        <location evidence="3">Cell projection</location>
        <location evidence="3">Axon</location>
    </subcellularLocation>
    <subcellularLocation>
        <location evidence="2">Cell projection</location>
        <location evidence="2">Dendrite</location>
    </subcellularLocation>
    <subcellularLocation>
        <location evidence="4">Cell projection</location>
        <location evidence="4">Growth cone</location>
    </subcellularLocation>
    <subcellularLocation>
        <location evidence="1">Cytoplasm</location>
        <location evidence="1">Cytoskeleton</location>
    </subcellularLocation>
</comment>
<evidence type="ECO:0000256" key="11">
    <source>
        <dbReference type="ARBA" id="ARBA00022840"/>
    </source>
</evidence>
<feature type="repeat" description="WD" evidence="16">
    <location>
        <begin position="1043"/>
        <end position="1082"/>
    </location>
</feature>
<dbReference type="InterPro" id="IPR001680">
    <property type="entry name" value="WD40_rpt"/>
</dbReference>
<evidence type="ECO:0000256" key="13">
    <source>
        <dbReference type="ARBA" id="ARBA00023175"/>
    </source>
</evidence>
<evidence type="ECO:0000256" key="5">
    <source>
        <dbReference type="ARBA" id="ARBA00022490"/>
    </source>
</evidence>
<proteinExistence type="inferred from homology"/>
<feature type="coiled-coil region" evidence="18">
    <location>
        <begin position="141"/>
        <end position="168"/>
    </location>
</feature>
<evidence type="ECO:0000313" key="22">
    <source>
        <dbReference type="Proteomes" id="UP000694727"/>
    </source>
</evidence>
<evidence type="ECO:0000256" key="1">
    <source>
        <dbReference type="ARBA" id="ARBA00004245"/>
    </source>
</evidence>
<dbReference type="Pfam" id="PF25764">
    <property type="entry name" value="KIF21A_4th"/>
    <property type="match status" value="1"/>
</dbReference>
<dbReference type="SUPFAM" id="SSF46579">
    <property type="entry name" value="Prefoldin"/>
    <property type="match status" value="1"/>
</dbReference>
<feature type="repeat" description="WD" evidence="16">
    <location>
        <begin position="1315"/>
        <end position="1345"/>
    </location>
</feature>
<feature type="coiled-coil region" evidence="18">
    <location>
        <begin position="386"/>
        <end position="568"/>
    </location>
</feature>
<evidence type="ECO:0000256" key="3">
    <source>
        <dbReference type="ARBA" id="ARBA00004489"/>
    </source>
</evidence>
<dbReference type="InterPro" id="IPR019821">
    <property type="entry name" value="Kinesin_motor_CS"/>
</dbReference>
<evidence type="ECO:0000256" key="8">
    <source>
        <dbReference type="ARBA" id="ARBA00022701"/>
    </source>
</evidence>
<keyword evidence="8" id="KW-0493">Microtubule</keyword>
<dbReference type="PROSITE" id="PS00678">
    <property type="entry name" value="WD_REPEATS_1"/>
    <property type="match status" value="1"/>
</dbReference>
<evidence type="ECO:0000256" key="12">
    <source>
        <dbReference type="ARBA" id="ARBA00023054"/>
    </source>
</evidence>
<accession>A0A8D0QMP3</accession>
<dbReference type="GO" id="GO:0030425">
    <property type="term" value="C:dendrite"/>
    <property type="evidence" value="ECO:0007669"/>
    <property type="project" value="UniProtKB-SubCell"/>
</dbReference>
<dbReference type="GO" id="GO:0003777">
    <property type="term" value="F:microtubule motor activity"/>
    <property type="evidence" value="ECO:0007669"/>
    <property type="project" value="InterPro"/>
</dbReference>
<evidence type="ECO:0000256" key="7">
    <source>
        <dbReference type="ARBA" id="ARBA00022574"/>
    </source>
</evidence>
<dbReference type="FunFam" id="2.130.10.10:FF:000475">
    <property type="entry name" value="Kinesin family member 21B"/>
    <property type="match status" value="1"/>
</dbReference>
<dbReference type="PRINTS" id="PR00380">
    <property type="entry name" value="KINESINHEAVY"/>
</dbReference>
<comment type="similarity">
    <text evidence="17">Belongs to the TRAFAC class myosin-kinesin ATPase superfamily. Kinesin family.</text>
</comment>
<dbReference type="Gene3D" id="2.130.10.10">
    <property type="entry name" value="YVTN repeat-like/Quinoprotein amine dehydrogenase"/>
    <property type="match status" value="2"/>
</dbReference>
<dbReference type="SUPFAM" id="SSF50978">
    <property type="entry name" value="WD40 repeat-like"/>
    <property type="match status" value="1"/>
</dbReference>
<keyword evidence="6" id="KW-0597">Phosphoprotein</keyword>
<dbReference type="Pfam" id="PF00400">
    <property type="entry name" value="WD40"/>
    <property type="match status" value="5"/>
</dbReference>
<dbReference type="CDD" id="cd22262">
    <property type="entry name" value="Rcc_KIF21B"/>
    <property type="match status" value="1"/>
</dbReference>
<reference evidence="21" key="1">
    <citation type="submission" date="2025-08" db="UniProtKB">
        <authorList>
            <consortium name="Ensembl"/>
        </authorList>
    </citation>
    <scope>IDENTIFICATION</scope>
</reference>
<feature type="compositionally biased region" description="Low complexity" evidence="19">
    <location>
        <begin position="270"/>
        <end position="292"/>
    </location>
</feature>
<feature type="compositionally biased region" description="Polar residues" evidence="19">
    <location>
        <begin position="1004"/>
        <end position="1014"/>
    </location>
</feature>